<dbReference type="GO" id="GO:0000712">
    <property type="term" value="P:resolution of meiotic recombination intermediates"/>
    <property type="evidence" value="ECO:0007669"/>
    <property type="project" value="TreeGrafter"/>
</dbReference>
<organism evidence="6 7">
    <name type="scientific">Crepidotus variabilis</name>
    <dbReference type="NCBI Taxonomy" id="179855"/>
    <lineage>
        <taxon>Eukaryota</taxon>
        <taxon>Fungi</taxon>
        <taxon>Dikarya</taxon>
        <taxon>Basidiomycota</taxon>
        <taxon>Agaricomycotina</taxon>
        <taxon>Agaricomycetes</taxon>
        <taxon>Agaricomycetidae</taxon>
        <taxon>Agaricales</taxon>
        <taxon>Agaricineae</taxon>
        <taxon>Crepidotaceae</taxon>
        <taxon>Crepidotus</taxon>
    </lineage>
</organism>
<feature type="region of interest" description="Disordered" evidence="3">
    <location>
        <begin position="440"/>
        <end position="515"/>
    </location>
</feature>
<dbReference type="Pfam" id="PF21000">
    <property type="entry name" value="RMI1_N_N"/>
    <property type="match status" value="1"/>
</dbReference>
<dbReference type="EMBL" id="MU157881">
    <property type="protein sequence ID" value="KAF9525640.1"/>
    <property type="molecule type" value="Genomic_DNA"/>
</dbReference>
<evidence type="ECO:0000259" key="5">
    <source>
        <dbReference type="Pfam" id="PF21000"/>
    </source>
</evidence>
<dbReference type="PANTHER" id="PTHR14790:SF15">
    <property type="entry name" value="RECQ-MEDIATED GENOME INSTABILITY PROTEIN 1"/>
    <property type="match status" value="1"/>
</dbReference>
<feature type="non-terminal residue" evidence="6">
    <location>
        <position position="1"/>
    </location>
</feature>
<feature type="compositionally biased region" description="Polar residues" evidence="3">
    <location>
        <begin position="276"/>
        <end position="287"/>
    </location>
</feature>
<feature type="compositionally biased region" description="Low complexity" evidence="3">
    <location>
        <begin position="446"/>
        <end position="464"/>
    </location>
</feature>
<dbReference type="InterPro" id="IPR042470">
    <property type="entry name" value="RMI1_N_C_sf"/>
</dbReference>
<feature type="compositionally biased region" description="Polar residues" evidence="3">
    <location>
        <begin position="303"/>
        <end position="333"/>
    </location>
</feature>
<feature type="compositionally biased region" description="Basic and acidic residues" evidence="3">
    <location>
        <begin position="260"/>
        <end position="272"/>
    </location>
</feature>
<dbReference type="GO" id="GO:0031422">
    <property type="term" value="C:RecQ family helicase-topoisomerase III complex"/>
    <property type="evidence" value="ECO:0007669"/>
    <property type="project" value="TreeGrafter"/>
</dbReference>
<name>A0A9P6EAW2_9AGAR</name>
<dbReference type="GO" id="GO:0016604">
    <property type="term" value="C:nuclear body"/>
    <property type="evidence" value="ECO:0007669"/>
    <property type="project" value="TreeGrafter"/>
</dbReference>
<dbReference type="Proteomes" id="UP000807306">
    <property type="component" value="Unassembled WGS sequence"/>
</dbReference>
<gene>
    <name evidence="6" type="ORF">CPB83DRAFT_795942</name>
</gene>
<proteinExistence type="inferred from homology"/>
<feature type="compositionally biased region" description="Acidic residues" evidence="3">
    <location>
        <begin position="467"/>
        <end position="477"/>
    </location>
</feature>
<keyword evidence="7" id="KW-1185">Reference proteome</keyword>
<dbReference type="PANTHER" id="PTHR14790">
    <property type="entry name" value="RECQ-MEDIATED GENOME INSTABILITY PROTEIN 1 RMI1"/>
    <property type="match status" value="1"/>
</dbReference>
<dbReference type="GO" id="GO:0000724">
    <property type="term" value="P:double-strand break repair via homologous recombination"/>
    <property type="evidence" value="ECO:0007669"/>
    <property type="project" value="TreeGrafter"/>
</dbReference>
<evidence type="ECO:0000313" key="6">
    <source>
        <dbReference type="EMBL" id="KAF9525640.1"/>
    </source>
</evidence>
<sequence length="533" mass="57942">MPPPQQIAQALKNAYPKPQVDAEWLEQCCAWVEEEKNLSPAIHFQEFYDNVKRQLIESDLRDSMQAGTGLANIARLSGKLPGPPILVQITAITEIGVSAFQLEQVRAAREERILAGIGDEEGEEDGDVEVEGEGPMPKYPRGTLHFQLSDGATVFEGMEYRPLPQILLGTTKLGYKIQLNGTKFSNGIAFLEPGTVSLVGGHSGEFEPYQLEIFKHGLYQRLGRPLPPAPDEAPGPVQVPNYAPPPARAPLRDISPAAPTRHDDDIDMEPRRRLPTKSSANQITLAPSTDEPRPVKPLPARQPRSSVDSSTGAIDTKSSPSYYFNGGASSSRPAENVGLSVAPTTRQQSLNLPSPAPFSSAKNGSFDFDLLDEFEHDENAPPKTSSSDKGKGRAISAPTANHMRPPTPVNDASSDYGMDDDAFLDPNFLENLDKIEKEAMEKVSKSKASAEQASSKPSSSSKTAEVIELDSSEDEDKENTFVPMRHVRQRTEDKIAAGSLRGRSPPASVRQSQKKKVVTAINLDDVIDLSDSD</sequence>
<dbReference type="InterPro" id="IPR049363">
    <property type="entry name" value="RMI1_N"/>
</dbReference>
<evidence type="ECO:0000256" key="1">
    <source>
        <dbReference type="ARBA" id="ARBA00006395"/>
    </source>
</evidence>
<comment type="similarity">
    <text evidence="1">Belongs to the RMI1 family.</text>
</comment>
<evidence type="ECO:0000313" key="7">
    <source>
        <dbReference type="Proteomes" id="UP000807306"/>
    </source>
</evidence>
<accession>A0A9P6EAW2</accession>
<reference evidence="6" key="1">
    <citation type="submission" date="2020-11" db="EMBL/GenBank/DDBJ databases">
        <authorList>
            <consortium name="DOE Joint Genome Institute"/>
            <person name="Ahrendt S."/>
            <person name="Riley R."/>
            <person name="Andreopoulos W."/>
            <person name="Labutti K."/>
            <person name="Pangilinan J."/>
            <person name="Ruiz-Duenas F.J."/>
            <person name="Barrasa J.M."/>
            <person name="Sanchez-Garcia M."/>
            <person name="Camarero S."/>
            <person name="Miyauchi S."/>
            <person name="Serrano A."/>
            <person name="Linde D."/>
            <person name="Babiker R."/>
            <person name="Drula E."/>
            <person name="Ayuso-Fernandez I."/>
            <person name="Pacheco R."/>
            <person name="Padilla G."/>
            <person name="Ferreira P."/>
            <person name="Barriuso J."/>
            <person name="Kellner H."/>
            <person name="Castanera R."/>
            <person name="Alfaro M."/>
            <person name="Ramirez L."/>
            <person name="Pisabarro A.G."/>
            <person name="Kuo A."/>
            <person name="Tritt A."/>
            <person name="Lipzen A."/>
            <person name="He G."/>
            <person name="Yan M."/>
            <person name="Ng V."/>
            <person name="Cullen D."/>
            <person name="Martin F."/>
            <person name="Rosso M.-N."/>
            <person name="Henrissat B."/>
            <person name="Hibbett D."/>
            <person name="Martinez A.T."/>
            <person name="Grigoriev I.V."/>
        </authorList>
    </citation>
    <scope>NUCLEOTIDE SEQUENCE</scope>
    <source>
        <strain evidence="6">CBS 506.95</strain>
    </source>
</reference>
<feature type="domain" description="RecQ mediated genome instability protein 1 OB-fold" evidence="4">
    <location>
        <begin position="77"/>
        <end position="204"/>
    </location>
</feature>
<dbReference type="Gene3D" id="2.40.50.770">
    <property type="entry name" value="RecQ-mediated genome instability protein Rmi1, C-terminal domain"/>
    <property type="match status" value="1"/>
</dbReference>
<dbReference type="InterPro" id="IPR013894">
    <property type="entry name" value="RMI1_OB"/>
</dbReference>
<evidence type="ECO:0000256" key="3">
    <source>
        <dbReference type="SAM" id="MobiDB-lite"/>
    </source>
</evidence>
<protein>
    <recommendedName>
        <fullName evidence="2">RecQ-mediated genome instability protein 1</fullName>
    </recommendedName>
</protein>
<feature type="domain" description="RMI1 N-terminal" evidence="5">
    <location>
        <begin position="16"/>
        <end position="63"/>
    </location>
</feature>
<dbReference type="AlphaFoldDB" id="A0A9P6EAW2"/>
<evidence type="ECO:0000259" key="4">
    <source>
        <dbReference type="Pfam" id="PF08585"/>
    </source>
</evidence>
<evidence type="ECO:0000256" key="2">
    <source>
        <dbReference type="ARBA" id="ARBA00018987"/>
    </source>
</evidence>
<comment type="caution">
    <text evidence="6">The sequence shown here is derived from an EMBL/GenBank/DDBJ whole genome shotgun (WGS) entry which is preliminary data.</text>
</comment>
<dbReference type="Pfam" id="PF08585">
    <property type="entry name" value="RMI1_N_C"/>
    <property type="match status" value="1"/>
</dbReference>
<feature type="compositionally biased region" description="Polar residues" evidence="3">
    <location>
        <begin position="342"/>
        <end position="352"/>
    </location>
</feature>
<dbReference type="OrthoDB" id="341511at2759"/>
<dbReference type="SMART" id="SM01161">
    <property type="entry name" value="DUF1767"/>
    <property type="match status" value="1"/>
</dbReference>
<feature type="region of interest" description="Disordered" evidence="3">
    <location>
        <begin position="224"/>
        <end position="418"/>
    </location>
</feature>